<evidence type="ECO:0000256" key="1">
    <source>
        <dbReference type="ARBA" id="ARBA00022679"/>
    </source>
</evidence>
<evidence type="ECO:0000259" key="2">
    <source>
        <dbReference type="Pfam" id="PF08241"/>
    </source>
</evidence>
<dbReference type="EMBL" id="CADCUI010000028">
    <property type="protein sequence ID" value="CAA9346437.1"/>
    <property type="molecule type" value="Genomic_DNA"/>
</dbReference>
<dbReference type="Pfam" id="PF08241">
    <property type="entry name" value="Methyltransf_11"/>
    <property type="match status" value="1"/>
</dbReference>
<dbReference type="AlphaFoldDB" id="A0A6J4M561"/>
<dbReference type="InterPro" id="IPR013216">
    <property type="entry name" value="Methyltransf_11"/>
</dbReference>
<dbReference type="InterPro" id="IPR029063">
    <property type="entry name" value="SAM-dependent_MTases_sf"/>
</dbReference>
<dbReference type="CDD" id="cd02440">
    <property type="entry name" value="AdoMet_MTases"/>
    <property type="match status" value="1"/>
</dbReference>
<dbReference type="Gene3D" id="3.40.50.150">
    <property type="entry name" value="Vaccinia Virus protein VP39"/>
    <property type="match status" value="1"/>
</dbReference>
<proteinExistence type="predicted"/>
<feature type="domain" description="Methyltransferase type 11" evidence="2">
    <location>
        <begin position="67"/>
        <end position="165"/>
    </location>
</feature>
<keyword evidence="1" id="KW-0808">Transferase</keyword>
<sequence>MGDEAVVGNYSAEGLAGAVLEKAAAVAGSAPLGVEHLALFDELHMGGRLATAQVAEALTVGHGGRVLDVGSGMGGPARSVATRLGPHVTGVDLTPVHVEAAQTLSDRVGLSGITTFQVGDATDLTFEDATFDAAMMLFVGMNVPAKAAVFSEVHRVLVPSGTFVVYDPMRTGPAQPDFPVPWAAGPDASFLATVEEYRSLLTEAGFTVEEEHNLAGLVEQLRQRQTEGEVAGQQEMMSAWFDSEGPVRFRNIASAIREGVVEPRLMVARRR</sequence>
<protein>
    <recommendedName>
        <fullName evidence="2">Methyltransferase type 11 domain-containing protein</fullName>
    </recommendedName>
</protein>
<organism evidence="3">
    <name type="scientific">uncultured Nocardioidaceae bacterium</name>
    <dbReference type="NCBI Taxonomy" id="253824"/>
    <lineage>
        <taxon>Bacteria</taxon>
        <taxon>Bacillati</taxon>
        <taxon>Actinomycetota</taxon>
        <taxon>Actinomycetes</taxon>
        <taxon>Propionibacteriales</taxon>
        <taxon>Nocardioidaceae</taxon>
        <taxon>environmental samples</taxon>
    </lineage>
</organism>
<dbReference type="SUPFAM" id="SSF53335">
    <property type="entry name" value="S-adenosyl-L-methionine-dependent methyltransferases"/>
    <property type="match status" value="1"/>
</dbReference>
<reference evidence="3" key="1">
    <citation type="submission" date="2020-02" db="EMBL/GenBank/DDBJ databases">
        <authorList>
            <person name="Meier V. D."/>
        </authorList>
    </citation>
    <scope>NUCLEOTIDE SEQUENCE</scope>
    <source>
        <strain evidence="3">AVDCRST_MAG34</strain>
    </source>
</reference>
<evidence type="ECO:0000313" key="3">
    <source>
        <dbReference type="EMBL" id="CAA9346437.1"/>
    </source>
</evidence>
<dbReference type="PANTHER" id="PTHR44068">
    <property type="entry name" value="ZGC:194242"/>
    <property type="match status" value="1"/>
</dbReference>
<accession>A0A6J4M561</accession>
<dbReference type="GO" id="GO:0008757">
    <property type="term" value="F:S-adenosylmethionine-dependent methyltransferase activity"/>
    <property type="evidence" value="ECO:0007669"/>
    <property type="project" value="InterPro"/>
</dbReference>
<dbReference type="InterPro" id="IPR050447">
    <property type="entry name" value="Erg6_SMT_methyltransf"/>
</dbReference>
<name>A0A6J4M561_9ACTN</name>
<dbReference type="PANTHER" id="PTHR44068:SF11">
    <property type="entry name" value="GERANYL DIPHOSPHATE 2-C-METHYLTRANSFERASE"/>
    <property type="match status" value="1"/>
</dbReference>
<gene>
    <name evidence="3" type="ORF">AVDCRST_MAG34-1274</name>
</gene>